<dbReference type="NCBIfam" id="TIGR02678">
    <property type="entry name" value="TIGR02678 family protein"/>
    <property type="match status" value="1"/>
</dbReference>
<dbReference type="RefSeq" id="WP_238073593.1">
    <property type="nucleotide sequence ID" value="NZ_JAKNJB010000008.1"/>
</dbReference>
<evidence type="ECO:0000313" key="1">
    <source>
        <dbReference type="EMBL" id="MCG4526668.1"/>
    </source>
</evidence>
<gene>
    <name evidence="1" type="ORF">L0P79_06190</name>
</gene>
<dbReference type="InterPro" id="IPR013494">
    <property type="entry name" value="CHP02678"/>
</dbReference>
<accession>A0ABS9M7A0</accession>
<organism evidence="1 2">
    <name type="scientific">Intestinimonas massiliensis</name>
    <name type="common">ex Afouda et al. 2020</name>
    <dbReference type="NCBI Taxonomy" id="1673721"/>
    <lineage>
        <taxon>Bacteria</taxon>
        <taxon>Bacillati</taxon>
        <taxon>Bacillota</taxon>
        <taxon>Clostridia</taxon>
        <taxon>Eubacteriales</taxon>
        <taxon>Intestinimonas</taxon>
    </lineage>
</organism>
<dbReference type="Pfam" id="PF09661">
    <property type="entry name" value="DUF2398"/>
    <property type="match status" value="1"/>
</dbReference>
<evidence type="ECO:0000313" key="2">
    <source>
        <dbReference type="Proteomes" id="UP001200313"/>
    </source>
</evidence>
<comment type="caution">
    <text evidence="1">The sequence shown here is derived from an EMBL/GenBank/DDBJ whole genome shotgun (WGS) entry which is preliminary data.</text>
</comment>
<keyword evidence="2" id="KW-1185">Reference proteome</keyword>
<name>A0ABS9M7A0_9FIRM</name>
<protein>
    <submittedName>
        <fullName evidence="1">TIGR02678 family protein</fullName>
    </submittedName>
</protein>
<reference evidence="1 2" key="1">
    <citation type="submission" date="2022-01" db="EMBL/GenBank/DDBJ databases">
        <title>Collection of gut derived symbiotic bacterial strains cultured from healthy donors.</title>
        <authorList>
            <person name="Lin H."/>
            <person name="Kohout C."/>
            <person name="Waligurski E."/>
            <person name="Pamer E.G."/>
        </authorList>
    </citation>
    <scope>NUCLEOTIDE SEQUENCE [LARGE SCALE GENOMIC DNA]</scope>
    <source>
        <strain evidence="1 2">DFI.3.7</strain>
    </source>
</reference>
<proteinExistence type="predicted"/>
<dbReference type="EMBL" id="JAKNJB010000008">
    <property type="protein sequence ID" value="MCG4526668.1"/>
    <property type="molecule type" value="Genomic_DNA"/>
</dbReference>
<sequence>MYEFRYLLDRFWVTRGGDKELYFTVKRALPQYRRFLNEQLGWNLVVNEAVVKLEKVPPKAMAWMGIEGFQDTLDYCLLCALLLYLSDLDDGEQFLLSSLTEAVERFMAEFRAVDWTRFLHRKALVRVLRYAQEAGLLLVYDGSSDGFGSDQSQEVLYENAGLSRHFTVHFGRDILHCRSIADFEAFSWEGEEAERGRQRIHRVYQQLTLAPAFYWSEEERGDYEYIKNQRAWIARNIGEALNGSLEVYKNGAFIVLDETQRFGMVHPRDLALCDAALLLCAQLRACVQQGTFSREADDKVLLTPREFQQQVSRLRQQYGNGLGRRMRTLSDEALCQELAAYMRDWMLLEEEEGILALCPAVGRWTGHYPANYNGEMGGEEADESLENA</sequence>
<dbReference type="Proteomes" id="UP001200313">
    <property type="component" value="Unassembled WGS sequence"/>
</dbReference>